<organism evidence="1">
    <name type="scientific">Mastigamoeba balamuthi</name>
    <name type="common">Phreatamoeba balamuthi</name>
    <dbReference type="NCBI Taxonomy" id="108607"/>
    <lineage>
        <taxon>Eukaryota</taxon>
        <taxon>Amoebozoa</taxon>
        <taxon>Evosea</taxon>
        <taxon>Archamoebae</taxon>
        <taxon>Mastigamoebida</taxon>
        <taxon>Mastigamoebidae</taxon>
        <taxon>Mastigamoeba</taxon>
    </lineage>
</organism>
<protein>
    <submittedName>
        <fullName evidence="1">Mitochondrial succinate dehydrogenase D</fullName>
    </submittedName>
</protein>
<dbReference type="EMBL" id="KJ993874">
    <property type="protein sequence ID" value="AJE29363.1"/>
    <property type="molecule type" value="mRNA"/>
</dbReference>
<evidence type="ECO:0000313" key="1">
    <source>
        <dbReference type="EMBL" id="AJE29363.1"/>
    </source>
</evidence>
<dbReference type="InterPro" id="IPR034804">
    <property type="entry name" value="SQR/QFR_C/D"/>
</dbReference>
<sequence length="168" mass="18004">MLRQCAPVLWGATPLFCASRRFLGTSAASPRVRTEVRLVRDSPLPGSCACTPATATATVDEEDRRAWLSPRGRHKMYNLTALAAWALIPPAIVLAPAQLTDAVLALAIPAHFNVGLRRVVGDYAYGTPRLVLNRAINCLSFAALVSALNLCVHKGGIGAAFRALWSLE</sequence>
<proteinExistence type="evidence at transcript level"/>
<reference evidence="1" key="2">
    <citation type="journal article" date="2015" name="Mol. Biol. Evol.">
        <title>Lateral gene transfer and gene duplication played a key role in the evolution of Mastigamoeba balamuthi hydrogenosomes.</title>
        <authorList>
            <person name="Nyvltova E."/>
            <person name="Stairs C.W."/>
            <person name="Hrdy I."/>
            <person name="Ridl J."/>
            <person name="Mach J."/>
            <person name="Paces J."/>
            <person name="Roger A.J."/>
            <person name="Tachezy J."/>
        </authorList>
    </citation>
    <scope>NUCLEOTIDE SEQUENCE</scope>
</reference>
<dbReference type="GO" id="GO:0016020">
    <property type="term" value="C:membrane"/>
    <property type="evidence" value="ECO:0007669"/>
    <property type="project" value="InterPro"/>
</dbReference>
<accession>A0A0B5D4E1</accession>
<dbReference type="VEuPathDB" id="AmoebaDB:MBAL_006737"/>
<reference evidence="1" key="1">
    <citation type="submission" date="2014-06" db="EMBL/GenBank/DDBJ databases">
        <authorList>
            <person name="Nyvltova E.W."/>
            <person name="Stairs C."/>
            <person name="Hrdy I."/>
            <person name="Pacesc J."/>
            <person name="Roger A.J."/>
            <person name="Tachezy J."/>
        </authorList>
    </citation>
    <scope>NUCLEOTIDE SEQUENCE</scope>
</reference>
<dbReference type="AlphaFoldDB" id="A0A0B5D4E1"/>
<dbReference type="Gene3D" id="1.20.1300.10">
    <property type="entry name" value="Fumarate reductase/succinate dehydrogenase, transmembrane subunit"/>
    <property type="match status" value="1"/>
</dbReference>
<name>A0A0B5D4E1_MASBA</name>